<proteinExistence type="predicted"/>
<organism evidence="1">
    <name type="scientific">Pararge aegeria</name>
    <name type="common">speckled wood butterfly</name>
    <dbReference type="NCBI Taxonomy" id="116150"/>
    <lineage>
        <taxon>Eukaryota</taxon>
        <taxon>Metazoa</taxon>
        <taxon>Ecdysozoa</taxon>
        <taxon>Arthropoda</taxon>
        <taxon>Hexapoda</taxon>
        <taxon>Insecta</taxon>
        <taxon>Pterygota</taxon>
        <taxon>Neoptera</taxon>
        <taxon>Endopterygota</taxon>
        <taxon>Lepidoptera</taxon>
        <taxon>Glossata</taxon>
        <taxon>Ditrysia</taxon>
        <taxon>Papilionoidea</taxon>
        <taxon>Nymphalidae</taxon>
        <taxon>Satyrinae</taxon>
        <taxon>Satyrini</taxon>
        <taxon>Parargina</taxon>
        <taxon>Pararge</taxon>
    </lineage>
</organism>
<reference evidence="1" key="1">
    <citation type="journal article" date="2013" name="BMC Genomics">
        <title>Unscrambling butterfly oogenesis.</title>
        <authorList>
            <person name="Carter J.M."/>
            <person name="Baker S.C."/>
            <person name="Pink R."/>
            <person name="Carter D.R."/>
            <person name="Collins A."/>
            <person name="Tomlin J."/>
            <person name="Gibbs M."/>
            <person name="Breuker C.J."/>
        </authorList>
    </citation>
    <scope>NUCLEOTIDE SEQUENCE</scope>
    <source>
        <tissue evidence="1">Ovary</tissue>
    </source>
</reference>
<sequence length="87" mass="9987">MAKERWLVELTTRLNMLCYVTCISNTIPNKPSQFLPAFGSFKRYILVLMISTGKLSNLFELPDNWLALPTCDRHKIENAFLLYSSTG</sequence>
<reference evidence="1" key="2">
    <citation type="submission" date="2013-05" db="EMBL/GenBank/DDBJ databases">
        <authorList>
            <person name="Carter J.-M."/>
            <person name="Baker S.C."/>
            <person name="Pink R."/>
            <person name="Carter D.R.F."/>
            <person name="Collins A."/>
            <person name="Tomlin J."/>
            <person name="Gibbs M."/>
            <person name="Breuker C.J."/>
        </authorList>
    </citation>
    <scope>NUCLEOTIDE SEQUENCE</scope>
    <source>
        <tissue evidence="1">Ovary</tissue>
    </source>
</reference>
<protein>
    <submittedName>
        <fullName evidence="1">Uncharacterized protein</fullName>
    </submittedName>
</protein>
<accession>S4NWY2</accession>
<evidence type="ECO:0000313" key="1">
    <source>
        <dbReference type="EMBL" id="JAA78145.1"/>
    </source>
</evidence>
<dbReference type="EMBL" id="GAIX01014415">
    <property type="protein sequence ID" value="JAA78145.1"/>
    <property type="molecule type" value="Transcribed_RNA"/>
</dbReference>
<name>S4NWY2_9NEOP</name>
<dbReference type="AlphaFoldDB" id="S4NWY2"/>